<protein>
    <recommendedName>
        <fullName evidence="3">HicB family protein</fullName>
    </recommendedName>
</protein>
<dbReference type="InterPro" id="IPR035069">
    <property type="entry name" value="TTHA1013/TTHA0281-like"/>
</dbReference>
<dbReference type="SUPFAM" id="SSF143100">
    <property type="entry name" value="TTHA1013/TTHA0281-like"/>
    <property type="match status" value="1"/>
</dbReference>
<evidence type="ECO:0008006" key="3">
    <source>
        <dbReference type="Google" id="ProtNLM"/>
    </source>
</evidence>
<organism evidence="1 2">
    <name type="scientific">Allosphingosinicella deserti</name>
    <dbReference type="NCBI Taxonomy" id="2116704"/>
    <lineage>
        <taxon>Bacteria</taxon>
        <taxon>Pseudomonadati</taxon>
        <taxon>Pseudomonadota</taxon>
        <taxon>Alphaproteobacteria</taxon>
        <taxon>Sphingomonadales</taxon>
        <taxon>Sphingomonadaceae</taxon>
        <taxon>Allosphingosinicella</taxon>
    </lineage>
</organism>
<dbReference type="PANTHER" id="PTHR34504">
    <property type="entry name" value="ANTITOXIN HICB"/>
    <property type="match status" value="1"/>
</dbReference>
<dbReference type="Gene3D" id="3.30.160.250">
    <property type="match status" value="1"/>
</dbReference>
<dbReference type="PANTHER" id="PTHR34504:SF4">
    <property type="entry name" value="ANTITOXIN HICB"/>
    <property type="match status" value="1"/>
</dbReference>
<dbReference type="RefSeq" id="WP_106514155.1">
    <property type="nucleotide sequence ID" value="NZ_PXYI01000005.1"/>
</dbReference>
<accession>A0A2P7QLZ0</accession>
<gene>
    <name evidence="1" type="ORF">C7I55_16750</name>
</gene>
<sequence>MLLSYPVILADDGFGTVYALCPDIPEAMTYAATREEAAAKAREAIEGALDLYRVEGRPIPKPGTVKGDIIVSLRAKDFGIEPSASAPLAKARVPGAAARRLHRIFSLRRLKAKVEG</sequence>
<reference evidence="1 2" key="1">
    <citation type="submission" date="2018-03" db="EMBL/GenBank/DDBJ databases">
        <title>The draft genome of Sphingosinicella sp. GL-C-18.</title>
        <authorList>
            <person name="Liu L."/>
            <person name="Li L."/>
            <person name="Liang L."/>
            <person name="Zhang X."/>
            <person name="Wang T."/>
        </authorList>
    </citation>
    <scope>NUCLEOTIDE SEQUENCE [LARGE SCALE GENOMIC DNA]</scope>
    <source>
        <strain evidence="1 2">GL-C-18</strain>
    </source>
</reference>
<evidence type="ECO:0000313" key="1">
    <source>
        <dbReference type="EMBL" id="PSJ38959.1"/>
    </source>
</evidence>
<dbReference type="InterPro" id="IPR051404">
    <property type="entry name" value="TA_system_antitoxin"/>
</dbReference>
<dbReference type="Proteomes" id="UP000241167">
    <property type="component" value="Unassembled WGS sequence"/>
</dbReference>
<dbReference type="EMBL" id="PXYI01000005">
    <property type="protein sequence ID" value="PSJ38959.1"/>
    <property type="molecule type" value="Genomic_DNA"/>
</dbReference>
<keyword evidence="2" id="KW-1185">Reference proteome</keyword>
<dbReference type="OrthoDB" id="5772151at2"/>
<comment type="caution">
    <text evidence="1">The sequence shown here is derived from an EMBL/GenBank/DDBJ whole genome shotgun (WGS) entry which is preliminary data.</text>
</comment>
<name>A0A2P7QLZ0_9SPHN</name>
<evidence type="ECO:0000313" key="2">
    <source>
        <dbReference type="Proteomes" id="UP000241167"/>
    </source>
</evidence>
<proteinExistence type="predicted"/>
<dbReference type="AlphaFoldDB" id="A0A2P7QLZ0"/>